<sequence>MDNSKMEHMVDKNGNVETSRVGEIASRMGEDRKDDILSSFDSFKGYLRDKMQLGEKLGMGEEALAKTAEKVGDYLAANEEPRNREERLLQELWKVGDQDQRHHLAHMLVRMVQHDMH</sequence>
<reference evidence="2 3" key="1">
    <citation type="submission" date="2016-10" db="EMBL/GenBank/DDBJ databases">
        <authorList>
            <person name="de Groot N.N."/>
        </authorList>
    </citation>
    <scope>NUCLEOTIDE SEQUENCE [LARGE SCALE GENOMIC DNA]</scope>
    <source>
        <strain evidence="2 3">DSM 2895</strain>
    </source>
</reference>
<name>A0A1G8LQD9_ANEMI</name>
<proteinExistence type="predicted"/>
<dbReference type="InterPro" id="IPR021637">
    <property type="entry name" value="DUF3243"/>
</dbReference>
<dbReference type="Proteomes" id="UP000182836">
    <property type="component" value="Unassembled WGS sequence"/>
</dbReference>
<organism evidence="2 3">
    <name type="scientific">Aneurinibacillus migulanus</name>
    <name type="common">Bacillus migulanus</name>
    <dbReference type="NCBI Taxonomy" id="47500"/>
    <lineage>
        <taxon>Bacteria</taxon>
        <taxon>Bacillati</taxon>
        <taxon>Bacillota</taxon>
        <taxon>Bacilli</taxon>
        <taxon>Bacillales</taxon>
        <taxon>Paenibacillaceae</taxon>
        <taxon>Aneurinibacillus group</taxon>
        <taxon>Aneurinibacillus</taxon>
    </lineage>
</organism>
<evidence type="ECO:0000313" key="3">
    <source>
        <dbReference type="Proteomes" id="UP000182836"/>
    </source>
</evidence>
<dbReference type="Gene3D" id="1.10.760.20">
    <property type="entry name" value="Protein of unknown function DUF3243"/>
    <property type="match status" value="1"/>
</dbReference>
<dbReference type="InterPro" id="IPR038292">
    <property type="entry name" value="YmfJ/YflH_sf"/>
</dbReference>
<feature type="region of interest" description="Disordered" evidence="1">
    <location>
        <begin position="1"/>
        <end position="20"/>
    </location>
</feature>
<evidence type="ECO:0000313" key="2">
    <source>
        <dbReference type="EMBL" id="SDI57894.1"/>
    </source>
</evidence>
<dbReference type="EMBL" id="FNED01000005">
    <property type="protein sequence ID" value="SDI57894.1"/>
    <property type="molecule type" value="Genomic_DNA"/>
</dbReference>
<evidence type="ECO:0000256" key="1">
    <source>
        <dbReference type="SAM" id="MobiDB-lite"/>
    </source>
</evidence>
<dbReference type="AlphaFoldDB" id="A0A1G8LQD9"/>
<feature type="compositionally biased region" description="Basic and acidic residues" evidence="1">
    <location>
        <begin position="1"/>
        <end position="11"/>
    </location>
</feature>
<dbReference type="RefSeq" id="WP_407638626.1">
    <property type="nucleotide sequence ID" value="NZ_BJOA01000082.1"/>
</dbReference>
<gene>
    <name evidence="2" type="ORF">SAMN04487909_105172</name>
</gene>
<accession>A0A1G8LQD9</accession>
<dbReference type="GeneID" id="42303708"/>
<dbReference type="Pfam" id="PF11588">
    <property type="entry name" value="DUF3243"/>
    <property type="match status" value="1"/>
</dbReference>
<protein>
    <recommendedName>
        <fullName evidence="4">DUF3243 domain-containing protein</fullName>
    </recommendedName>
</protein>
<evidence type="ECO:0008006" key="4">
    <source>
        <dbReference type="Google" id="ProtNLM"/>
    </source>
</evidence>